<dbReference type="GO" id="GO:0000105">
    <property type="term" value="P:L-histidine biosynthetic process"/>
    <property type="evidence" value="ECO:0007669"/>
    <property type="project" value="TreeGrafter"/>
</dbReference>
<dbReference type="PANTHER" id="PTHR43200:SF6">
    <property type="entry name" value="3'(2'),5'-BISPHOSPHATE NUCLEOTIDASE"/>
    <property type="match status" value="1"/>
</dbReference>
<dbReference type="SUPFAM" id="SSF56655">
    <property type="entry name" value="Carbohydrate phosphatase"/>
    <property type="match status" value="1"/>
</dbReference>
<protein>
    <submittedName>
        <fullName evidence="7">Inositol monophosphatase family protein</fullName>
    </submittedName>
</protein>
<dbReference type="Pfam" id="PF00459">
    <property type="entry name" value="Inositol_P"/>
    <property type="match status" value="1"/>
</dbReference>
<dbReference type="PANTHER" id="PTHR43200">
    <property type="entry name" value="PHOSPHATASE"/>
    <property type="match status" value="1"/>
</dbReference>
<evidence type="ECO:0000256" key="5">
    <source>
        <dbReference type="ARBA" id="ARBA00022842"/>
    </source>
</evidence>
<dbReference type="OrthoDB" id="9785695at2"/>
<dbReference type="Proteomes" id="UP000309668">
    <property type="component" value="Unassembled WGS sequence"/>
</dbReference>
<dbReference type="Gene3D" id="3.30.540.10">
    <property type="entry name" value="Fructose-1,6-Bisphosphatase, subunit A, domain 1"/>
    <property type="match status" value="1"/>
</dbReference>
<evidence type="ECO:0000256" key="4">
    <source>
        <dbReference type="ARBA" id="ARBA00022801"/>
    </source>
</evidence>
<dbReference type="PROSITE" id="PS00629">
    <property type="entry name" value="IMP_1"/>
    <property type="match status" value="1"/>
</dbReference>
<keyword evidence="3 6" id="KW-0479">Metal-binding</keyword>
<dbReference type="InterPro" id="IPR020583">
    <property type="entry name" value="Inositol_monoP_metal-BS"/>
</dbReference>
<evidence type="ECO:0000256" key="1">
    <source>
        <dbReference type="ARBA" id="ARBA00001946"/>
    </source>
</evidence>
<feature type="binding site" evidence="6">
    <location>
        <position position="86"/>
    </location>
    <ligand>
        <name>Mg(2+)</name>
        <dbReference type="ChEBI" id="CHEBI:18420"/>
        <label>1</label>
        <note>catalytic</note>
    </ligand>
</feature>
<comment type="caution">
    <text evidence="7">The sequence shown here is derived from an EMBL/GenBank/DDBJ whole genome shotgun (WGS) entry which is preliminary data.</text>
</comment>
<comment type="cofactor">
    <cofactor evidence="1 6">
        <name>Mg(2+)</name>
        <dbReference type="ChEBI" id="CHEBI:18420"/>
    </cofactor>
</comment>
<name>A0A5S3P789_9SPHN</name>
<dbReference type="EMBL" id="VCAO01000003">
    <property type="protein sequence ID" value="TMM48093.1"/>
    <property type="molecule type" value="Genomic_DNA"/>
</dbReference>
<feature type="binding site" evidence="6">
    <location>
        <position position="67"/>
    </location>
    <ligand>
        <name>Mg(2+)</name>
        <dbReference type="ChEBI" id="CHEBI:18420"/>
        <label>1</label>
        <note>catalytic</note>
    </ligand>
</feature>
<comment type="similarity">
    <text evidence="2">Belongs to the inositol monophosphatase superfamily.</text>
</comment>
<evidence type="ECO:0000313" key="7">
    <source>
        <dbReference type="EMBL" id="TMM48093.1"/>
    </source>
</evidence>
<dbReference type="GO" id="GO:0046872">
    <property type="term" value="F:metal ion binding"/>
    <property type="evidence" value="ECO:0007669"/>
    <property type="project" value="UniProtKB-KW"/>
</dbReference>
<keyword evidence="5 6" id="KW-0460">Magnesium</keyword>
<dbReference type="AlphaFoldDB" id="A0A5S3P789"/>
<dbReference type="RefSeq" id="WP_138617433.1">
    <property type="nucleotide sequence ID" value="NZ_VCAO01000003.1"/>
</dbReference>
<dbReference type="PRINTS" id="PR00377">
    <property type="entry name" value="IMPHPHTASES"/>
</dbReference>
<accession>A0A5S3P789</accession>
<dbReference type="Gene3D" id="3.40.190.80">
    <property type="match status" value="1"/>
</dbReference>
<keyword evidence="4" id="KW-0378">Hydrolase</keyword>
<evidence type="ECO:0000256" key="6">
    <source>
        <dbReference type="PIRSR" id="PIRSR600760-2"/>
    </source>
</evidence>
<proteinExistence type="inferred from homology"/>
<evidence type="ECO:0000256" key="3">
    <source>
        <dbReference type="ARBA" id="ARBA00022723"/>
    </source>
</evidence>
<feature type="binding site" evidence="6">
    <location>
        <position position="85"/>
    </location>
    <ligand>
        <name>Mg(2+)</name>
        <dbReference type="ChEBI" id="CHEBI:18420"/>
        <label>1</label>
        <note>catalytic</note>
    </ligand>
</feature>
<feature type="binding site" evidence="6">
    <location>
        <position position="83"/>
    </location>
    <ligand>
        <name>Mg(2+)</name>
        <dbReference type="ChEBI" id="CHEBI:18420"/>
        <label>1</label>
        <note>catalytic</note>
    </ligand>
</feature>
<evidence type="ECO:0000256" key="2">
    <source>
        <dbReference type="ARBA" id="ARBA00009759"/>
    </source>
</evidence>
<evidence type="ECO:0000313" key="8">
    <source>
        <dbReference type="Proteomes" id="UP000309668"/>
    </source>
</evidence>
<gene>
    <name evidence="7" type="ORF">FEV51_07250</name>
</gene>
<dbReference type="InterPro" id="IPR051090">
    <property type="entry name" value="Inositol_monoP_superfamily"/>
</dbReference>
<dbReference type="CDD" id="cd01641">
    <property type="entry name" value="Bacterial_IMPase_like_1"/>
    <property type="match status" value="1"/>
</dbReference>
<organism evidence="7 8">
    <name type="scientific">Qipengyuania marisflavi</name>
    <dbReference type="NCBI Taxonomy" id="2486356"/>
    <lineage>
        <taxon>Bacteria</taxon>
        <taxon>Pseudomonadati</taxon>
        <taxon>Pseudomonadota</taxon>
        <taxon>Alphaproteobacteria</taxon>
        <taxon>Sphingomonadales</taxon>
        <taxon>Erythrobacteraceae</taxon>
        <taxon>Qipengyuania</taxon>
    </lineage>
</organism>
<sequence length="267" mass="28265">MATSRDLALANRLADAAGAVIKPLFRGDWSDERKSDASPVTEADRAAEAAMRTLLEGEAASDGIIGEEYGTLNEAAARQWVLDPIDGTISFMSGRPIFGTLIALMQDGWPVLGVIDQPITAERWVGRIGQGTTFNGKPVQTRRCRSLEAATLATSSPHYFTAHQADHYMALAKAVGGGAQQGMIVYGGDCYNYGLLASGHQDVICEAGLKIHDFAALVPVVEGAGGLMCDWAGEPLHAESSGEVLALGEPARLEDALEAMGMQDHTH</sequence>
<feature type="binding site" evidence="6">
    <location>
        <position position="213"/>
    </location>
    <ligand>
        <name>Mg(2+)</name>
        <dbReference type="ChEBI" id="CHEBI:18420"/>
        <label>1</label>
        <note>catalytic</note>
    </ligand>
</feature>
<reference evidence="7 8" key="1">
    <citation type="submission" date="2019-05" db="EMBL/GenBank/DDBJ databases">
        <title>Erythrobacter marisflavi sp. nov., isolated from isolated from water of an estuary environment.</title>
        <authorList>
            <person name="Yoon J.-H."/>
        </authorList>
    </citation>
    <scope>NUCLEOTIDE SEQUENCE [LARGE SCALE GENOMIC DNA]</scope>
    <source>
        <strain evidence="7 8">KEM-5</strain>
    </source>
</reference>
<dbReference type="GO" id="GO:0016791">
    <property type="term" value="F:phosphatase activity"/>
    <property type="evidence" value="ECO:0007669"/>
    <property type="project" value="UniProtKB-ARBA"/>
</dbReference>
<keyword evidence="8" id="KW-1185">Reference proteome</keyword>
<dbReference type="InterPro" id="IPR000760">
    <property type="entry name" value="Inositol_monophosphatase-like"/>
</dbReference>